<protein>
    <recommendedName>
        <fullName evidence="3">DUF551 domain-containing protein</fullName>
    </recommendedName>
</protein>
<organism evidence="1 2">
    <name type="scientific">Kineothrix sedimenti</name>
    <dbReference type="NCBI Taxonomy" id="3123317"/>
    <lineage>
        <taxon>Bacteria</taxon>
        <taxon>Bacillati</taxon>
        <taxon>Bacillota</taxon>
        <taxon>Clostridia</taxon>
        <taxon>Lachnospirales</taxon>
        <taxon>Lachnospiraceae</taxon>
        <taxon>Kineothrix</taxon>
    </lineage>
</organism>
<sequence>MATIKLSKDYLKNELDLPYSAIVDEIVETSRWSIHHRIVFEDKGKFYQAYYSEGATECQDESPWEYEDEIDCTEVELREVKMKKWMPVEN</sequence>
<name>A0ABZ3F059_9FIRM</name>
<keyword evidence="2" id="KW-1185">Reference proteome</keyword>
<accession>A0ABZ3F059</accession>
<gene>
    <name evidence="1" type="ORF">V6984_09295</name>
</gene>
<evidence type="ECO:0000313" key="1">
    <source>
        <dbReference type="EMBL" id="XAH75932.1"/>
    </source>
</evidence>
<dbReference type="Proteomes" id="UP001451571">
    <property type="component" value="Chromosome"/>
</dbReference>
<reference evidence="1 2" key="1">
    <citation type="submission" date="2024-02" db="EMBL/GenBank/DDBJ databases">
        <title>Bacterial strain from lacustrine sediment.</title>
        <authorList>
            <person name="Petit C."/>
            <person name="Fadhlaoui K."/>
        </authorList>
    </citation>
    <scope>NUCLEOTIDE SEQUENCE [LARGE SCALE GENOMIC DNA]</scope>
    <source>
        <strain evidence="1 2">IPX-CK</strain>
    </source>
</reference>
<evidence type="ECO:0008006" key="3">
    <source>
        <dbReference type="Google" id="ProtNLM"/>
    </source>
</evidence>
<dbReference type="RefSeq" id="WP_342759508.1">
    <property type="nucleotide sequence ID" value="NZ_CP146256.1"/>
</dbReference>
<dbReference type="EMBL" id="CP146256">
    <property type="protein sequence ID" value="XAH75932.1"/>
    <property type="molecule type" value="Genomic_DNA"/>
</dbReference>
<evidence type="ECO:0000313" key="2">
    <source>
        <dbReference type="Proteomes" id="UP001451571"/>
    </source>
</evidence>
<proteinExistence type="predicted"/>